<dbReference type="InterPro" id="IPR036188">
    <property type="entry name" value="FAD/NAD-bd_sf"/>
</dbReference>
<dbReference type="InterPro" id="IPR020946">
    <property type="entry name" value="Flavin_mOase-like"/>
</dbReference>
<evidence type="ECO:0000313" key="6">
    <source>
        <dbReference type="EMBL" id="KAF2165561.1"/>
    </source>
</evidence>
<dbReference type="Proteomes" id="UP000799537">
    <property type="component" value="Unassembled WGS sequence"/>
</dbReference>
<keyword evidence="7" id="KW-1185">Reference proteome</keyword>
<dbReference type="SUPFAM" id="SSF51905">
    <property type="entry name" value="FAD/NAD(P)-binding domain"/>
    <property type="match status" value="1"/>
</dbReference>
<dbReference type="PIRSF" id="PIRSF000332">
    <property type="entry name" value="FMO"/>
    <property type="match status" value="1"/>
</dbReference>
<evidence type="ECO:0000256" key="4">
    <source>
        <dbReference type="ARBA" id="ARBA00022857"/>
    </source>
</evidence>
<dbReference type="PANTHER" id="PTHR23023">
    <property type="entry name" value="DIMETHYLANILINE MONOOXYGENASE"/>
    <property type="match status" value="1"/>
</dbReference>
<keyword evidence="2" id="KW-0285">Flavoprotein</keyword>
<name>A0A6A6CES3_ZASCE</name>
<accession>A0A6A6CES3</accession>
<protein>
    <recommendedName>
        <fullName evidence="8">FAD/NAD(P)-binding domain-containing protein</fullName>
    </recommendedName>
</protein>
<comment type="similarity">
    <text evidence="1">Belongs to the FMO family.</text>
</comment>
<dbReference type="AlphaFoldDB" id="A0A6A6CES3"/>
<dbReference type="Pfam" id="PF00743">
    <property type="entry name" value="FMO-like"/>
    <property type="match status" value="1"/>
</dbReference>
<reference evidence="6" key="1">
    <citation type="journal article" date="2020" name="Stud. Mycol.">
        <title>101 Dothideomycetes genomes: a test case for predicting lifestyles and emergence of pathogens.</title>
        <authorList>
            <person name="Haridas S."/>
            <person name="Albert R."/>
            <person name="Binder M."/>
            <person name="Bloem J."/>
            <person name="Labutti K."/>
            <person name="Salamov A."/>
            <person name="Andreopoulos B."/>
            <person name="Baker S."/>
            <person name="Barry K."/>
            <person name="Bills G."/>
            <person name="Bluhm B."/>
            <person name="Cannon C."/>
            <person name="Castanera R."/>
            <person name="Culley D."/>
            <person name="Daum C."/>
            <person name="Ezra D."/>
            <person name="Gonzalez J."/>
            <person name="Henrissat B."/>
            <person name="Kuo A."/>
            <person name="Liang C."/>
            <person name="Lipzen A."/>
            <person name="Lutzoni F."/>
            <person name="Magnuson J."/>
            <person name="Mondo S."/>
            <person name="Nolan M."/>
            <person name="Ohm R."/>
            <person name="Pangilinan J."/>
            <person name="Park H.-J."/>
            <person name="Ramirez L."/>
            <person name="Alfaro M."/>
            <person name="Sun H."/>
            <person name="Tritt A."/>
            <person name="Yoshinaga Y."/>
            <person name="Zwiers L.-H."/>
            <person name="Turgeon B."/>
            <person name="Goodwin S."/>
            <person name="Spatafora J."/>
            <person name="Crous P."/>
            <person name="Grigoriev I."/>
        </authorList>
    </citation>
    <scope>NUCLEOTIDE SEQUENCE</scope>
    <source>
        <strain evidence="6">ATCC 36951</strain>
    </source>
</reference>
<evidence type="ECO:0008006" key="8">
    <source>
        <dbReference type="Google" id="ProtNLM"/>
    </source>
</evidence>
<evidence type="ECO:0000256" key="3">
    <source>
        <dbReference type="ARBA" id="ARBA00022827"/>
    </source>
</evidence>
<dbReference type="InterPro" id="IPR000960">
    <property type="entry name" value="Flavin_mOase"/>
</dbReference>
<proteinExistence type="inferred from homology"/>
<dbReference type="RefSeq" id="XP_033666450.1">
    <property type="nucleotide sequence ID" value="XM_033810647.1"/>
</dbReference>
<dbReference type="Gene3D" id="3.50.50.60">
    <property type="entry name" value="FAD/NAD(P)-binding domain"/>
    <property type="match status" value="4"/>
</dbReference>
<sequence length="560" mass="62051">MSSETRAFDADNSVAIVGAGALGLVATKNLIEEGFDVTTFEKNTYVGGLWHVNGDSNVTSALVGTVSNGSKQASAFSDFPMPDSFPTYPNAAQFEEYFDAYADHFDLRRSISFSTTVTSIARDEMKKKWVVGFRPSTGNIEKSQSQEFERLIMATGSNNIAHIPQVKGIERFEGEIIHSQALKDPSRFKGKAVLVLGISNSAADSIQLLAEAGAARLYVSHRRKFVTVPRAPHGKTLDCYLSLRNQIIGSWIQWLAPSFQAWLMTKFLETLQYQNSPKLRNHACQRDRKFPPHGQFVPVISENLATNLTEWRIQSVHAIEEVVGAGRVRLRDGEELEDIDVVLFCTGLHPDLASMLPPSADPYNPAHAPAIFATLPTEYVKDRRVCRAYRGFLSLQHPHSLAFLGAVLSLRAAFPFYDLITMALAQLWSGKAPMPTDKEMQVSADTHLKLLANTMQMHGEVQHAGTIDHFAMDAWLHRTAGTGLLSSVGIFNRKAWVLYWTEPDLYKALLDGPPTAHALRLFETGGRRAWPGAKSAILKAYADSKELGIKFQSKEQAKML</sequence>
<dbReference type="InterPro" id="IPR050346">
    <property type="entry name" value="FMO-like"/>
</dbReference>
<dbReference type="GO" id="GO:0050661">
    <property type="term" value="F:NADP binding"/>
    <property type="evidence" value="ECO:0007669"/>
    <property type="project" value="InterPro"/>
</dbReference>
<keyword evidence="3" id="KW-0274">FAD</keyword>
<gene>
    <name evidence="6" type="ORF">M409DRAFT_36953</name>
</gene>
<evidence type="ECO:0000256" key="1">
    <source>
        <dbReference type="ARBA" id="ARBA00009183"/>
    </source>
</evidence>
<keyword evidence="4" id="KW-0521">NADP</keyword>
<dbReference type="GO" id="GO:0050660">
    <property type="term" value="F:flavin adenine dinucleotide binding"/>
    <property type="evidence" value="ECO:0007669"/>
    <property type="project" value="InterPro"/>
</dbReference>
<evidence type="ECO:0000256" key="2">
    <source>
        <dbReference type="ARBA" id="ARBA00022630"/>
    </source>
</evidence>
<evidence type="ECO:0000256" key="5">
    <source>
        <dbReference type="ARBA" id="ARBA00023002"/>
    </source>
</evidence>
<dbReference type="GO" id="GO:0004499">
    <property type="term" value="F:N,N-dimethylaniline monooxygenase activity"/>
    <property type="evidence" value="ECO:0007669"/>
    <property type="project" value="InterPro"/>
</dbReference>
<dbReference type="GeneID" id="54563919"/>
<dbReference type="EMBL" id="ML993600">
    <property type="protein sequence ID" value="KAF2165561.1"/>
    <property type="molecule type" value="Genomic_DNA"/>
</dbReference>
<dbReference type="OrthoDB" id="66881at2759"/>
<keyword evidence="5" id="KW-0560">Oxidoreductase</keyword>
<organism evidence="6 7">
    <name type="scientific">Zasmidium cellare ATCC 36951</name>
    <dbReference type="NCBI Taxonomy" id="1080233"/>
    <lineage>
        <taxon>Eukaryota</taxon>
        <taxon>Fungi</taxon>
        <taxon>Dikarya</taxon>
        <taxon>Ascomycota</taxon>
        <taxon>Pezizomycotina</taxon>
        <taxon>Dothideomycetes</taxon>
        <taxon>Dothideomycetidae</taxon>
        <taxon>Mycosphaerellales</taxon>
        <taxon>Mycosphaerellaceae</taxon>
        <taxon>Zasmidium</taxon>
    </lineage>
</organism>
<evidence type="ECO:0000313" key="7">
    <source>
        <dbReference type="Proteomes" id="UP000799537"/>
    </source>
</evidence>
<dbReference type="PRINTS" id="PR00370">
    <property type="entry name" value="FMOXYGENASE"/>
</dbReference>